<dbReference type="GO" id="GO:0000160">
    <property type="term" value="P:phosphorelay signal transduction system"/>
    <property type="evidence" value="ECO:0007669"/>
    <property type="project" value="InterPro"/>
</dbReference>
<reference evidence="9 10" key="1">
    <citation type="submission" date="2016-10" db="EMBL/GenBank/DDBJ databases">
        <authorList>
            <person name="de Groot N.N."/>
        </authorList>
    </citation>
    <scope>NUCLEOTIDE SEQUENCE [LARGE SCALE GENOMIC DNA]</scope>
    <source>
        <strain evidence="10">P4B,CCM 7963,CECT 7998,DSM 25260,IBRC-M 10614,KCTC 13821</strain>
    </source>
</reference>
<dbReference type="RefSeq" id="WP_091585415.1">
    <property type="nucleotide sequence ID" value="NZ_FNDU01000007.1"/>
</dbReference>
<dbReference type="GO" id="GO:0006355">
    <property type="term" value="P:regulation of DNA-templated transcription"/>
    <property type="evidence" value="ECO:0007669"/>
    <property type="project" value="InterPro"/>
</dbReference>
<dbReference type="SMART" id="SM00448">
    <property type="entry name" value="REC"/>
    <property type="match status" value="1"/>
</dbReference>
<dbReference type="SUPFAM" id="SSF52172">
    <property type="entry name" value="CheY-like"/>
    <property type="match status" value="1"/>
</dbReference>
<dbReference type="Pfam" id="PF25601">
    <property type="entry name" value="AAA_lid_14"/>
    <property type="match status" value="1"/>
</dbReference>
<dbReference type="InterPro" id="IPR011006">
    <property type="entry name" value="CheY-like_superfamily"/>
</dbReference>
<dbReference type="Gene3D" id="1.10.8.60">
    <property type="match status" value="1"/>
</dbReference>
<keyword evidence="6" id="KW-0597">Phosphoprotein</keyword>
<evidence type="ECO:0000259" key="7">
    <source>
        <dbReference type="PROSITE" id="PS50045"/>
    </source>
</evidence>
<dbReference type="EMBL" id="FNDU01000007">
    <property type="protein sequence ID" value="SDI37601.1"/>
    <property type="molecule type" value="Genomic_DNA"/>
</dbReference>
<dbReference type="InterPro" id="IPR027417">
    <property type="entry name" value="P-loop_NTPase"/>
</dbReference>
<evidence type="ECO:0000256" key="6">
    <source>
        <dbReference type="PROSITE-ProRule" id="PRU00169"/>
    </source>
</evidence>
<dbReference type="PANTHER" id="PTHR32071">
    <property type="entry name" value="TRANSCRIPTIONAL REGULATORY PROTEIN"/>
    <property type="match status" value="1"/>
</dbReference>
<evidence type="ECO:0000259" key="8">
    <source>
        <dbReference type="PROSITE" id="PS50110"/>
    </source>
</evidence>
<dbReference type="CDD" id="cd00009">
    <property type="entry name" value="AAA"/>
    <property type="match status" value="1"/>
</dbReference>
<keyword evidence="2" id="KW-0067">ATP-binding</keyword>
<dbReference type="InterPro" id="IPR025662">
    <property type="entry name" value="Sigma_54_int_dom_ATP-bd_1"/>
</dbReference>
<evidence type="ECO:0000256" key="1">
    <source>
        <dbReference type="ARBA" id="ARBA00022741"/>
    </source>
</evidence>
<feature type="modified residue" description="4-aspartylphosphate" evidence="6">
    <location>
        <position position="52"/>
    </location>
</feature>
<keyword evidence="10" id="KW-1185">Reference proteome</keyword>
<dbReference type="Pfam" id="PF02954">
    <property type="entry name" value="HTH_8"/>
    <property type="match status" value="1"/>
</dbReference>
<protein>
    <submittedName>
        <fullName evidence="9">Two-component system, NtrC family, response regulator</fullName>
    </submittedName>
</protein>
<keyword evidence="5" id="KW-0804">Transcription</keyword>
<dbReference type="InterPro" id="IPR009057">
    <property type="entry name" value="Homeodomain-like_sf"/>
</dbReference>
<dbReference type="FunFam" id="3.40.50.300:FF:000006">
    <property type="entry name" value="DNA-binding transcriptional regulator NtrC"/>
    <property type="match status" value="1"/>
</dbReference>
<dbReference type="OrthoDB" id="9771372at2"/>
<dbReference type="SMART" id="SM00382">
    <property type="entry name" value="AAA"/>
    <property type="match status" value="1"/>
</dbReference>
<dbReference type="Gene3D" id="3.40.50.300">
    <property type="entry name" value="P-loop containing nucleotide triphosphate hydrolases"/>
    <property type="match status" value="1"/>
</dbReference>
<dbReference type="InterPro" id="IPR002078">
    <property type="entry name" value="Sigma_54_int"/>
</dbReference>
<dbReference type="Pfam" id="PF00072">
    <property type="entry name" value="Response_reg"/>
    <property type="match status" value="1"/>
</dbReference>
<dbReference type="PROSITE" id="PS50110">
    <property type="entry name" value="RESPONSE_REGULATORY"/>
    <property type="match status" value="1"/>
</dbReference>
<dbReference type="SUPFAM" id="SSF52540">
    <property type="entry name" value="P-loop containing nucleoside triphosphate hydrolases"/>
    <property type="match status" value="1"/>
</dbReference>
<evidence type="ECO:0000256" key="5">
    <source>
        <dbReference type="ARBA" id="ARBA00023163"/>
    </source>
</evidence>
<keyword evidence="1" id="KW-0547">Nucleotide-binding</keyword>
<name>A0A1G8K2E3_9BACI</name>
<dbReference type="InterPro" id="IPR002197">
    <property type="entry name" value="HTH_Fis"/>
</dbReference>
<dbReference type="Proteomes" id="UP000199017">
    <property type="component" value="Unassembled WGS sequence"/>
</dbReference>
<dbReference type="InterPro" id="IPR058031">
    <property type="entry name" value="AAA_lid_NorR"/>
</dbReference>
<sequence length="454" mass="51644">MRSILLVDDEHKLLKIFQVSLKKRGYTVFTAANGQEARNKIRELEVDIIFLDLKLPDCSGVDLLREFTSLYPKKIYILMTAYANVENAVTAMKAGAFDYIIKPVRMEQISVVIEKALEWLKVKEENDTLKERLKQTTMVDEIFGASSIMKKVFKLVERVSTTDANVLIQGESGTGKSLIAKSIHNLSERSKSPFIPVNCASIPEQLLETELFGHKKGAFTGAQSNRKGKFEAANGGTIFLDEIGEISPAFQAKLLQITQDKTYMPVGSDEVKHIDVRIITATNRDLRKMVESELFREDLYYRLNIVDICIPPLRKSKDDIPLLLEKFLEGFRKKDGRNYTIDRDALNILKNYNWPGNVRELKNAVERAVVLCQGTTLYIDDFPEKIKESKENVDIKEINIENDKPLPEKLESIEKQLILKALDDATGQPATAAKKLGISRQTLLYKMNKYFQKE</sequence>
<dbReference type="GO" id="GO:0005524">
    <property type="term" value="F:ATP binding"/>
    <property type="evidence" value="ECO:0007669"/>
    <property type="project" value="UniProtKB-KW"/>
</dbReference>
<dbReference type="Gene3D" id="3.40.50.2300">
    <property type="match status" value="1"/>
</dbReference>
<evidence type="ECO:0000256" key="3">
    <source>
        <dbReference type="ARBA" id="ARBA00023015"/>
    </source>
</evidence>
<dbReference type="PROSITE" id="PS00676">
    <property type="entry name" value="SIGMA54_INTERACT_2"/>
    <property type="match status" value="1"/>
</dbReference>
<proteinExistence type="predicted"/>
<feature type="domain" description="Sigma-54 factor interaction" evidence="7">
    <location>
        <begin position="142"/>
        <end position="370"/>
    </location>
</feature>
<gene>
    <name evidence="9" type="ORF">SAMN05216352_10736</name>
</gene>
<dbReference type="InterPro" id="IPR025944">
    <property type="entry name" value="Sigma_54_int_dom_CS"/>
</dbReference>
<dbReference type="AlphaFoldDB" id="A0A1G8K2E3"/>
<dbReference type="GO" id="GO:0043565">
    <property type="term" value="F:sequence-specific DNA binding"/>
    <property type="evidence" value="ECO:0007669"/>
    <property type="project" value="InterPro"/>
</dbReference>
<feature type="domain" description="Response regulatory" evidence="8">
    <location>
        <begin position="3"/>
        <end position="117"/>
    </location>
</feature>
<dbReference type="STRING" id="930129.SAMN05216352_10736"/>
<dbReference type="InterPro" id="IPR003593">
    <property type="entry name" value="AAA+_ATPase"/>
</dbReference>
<dbReference type="InterPro" id="IPR025943">
    <property type="entry name" value="Sigma_54_int_dom_ATP-bd_2"/>
</dbReference>
<dbReference type="PRINTS" id="PR01590">
    <property type="entry name" value="HTHFIS"/>
</dbReference>
<evidence type="ECO:0000313" key="10">
    <source>
        <dbReference type="Proteomes" id="UP000199017"/>
    </source>
</evidence>
<evidence type="ECO:0000256" key="4">
    <source>
        <dbReference type="ARBA" id="ARBA00023125"/>
    </source>
</evidence>
<keyword evidence="4" id="KW-0238">DNA-binding</keyword>
<dbReference type="InterPro" id="IPR001789">
    <property type="entry name" value="Sig_transdc_resp-reg_receiver"/>
</dbReference>
<accession>A0A1G8K2E3</accession>
<keyword evidence="3" id="KW-0805">Transcription regulation</keyword>
<dbReference type="PROSITE" id="PS00675">
    <property type="entry name" value="SIGMA54_INTERACT_1"/>
    <property type="match status" value="1"/>
</dbReference>
<organism evidence="9 10">
    <name type="scientific">Alteribacillus bidgolensis</name>
    <dbReference type="NCBI Taxonomy" id="930129"/>
    <lineage>
        <taxon>Bacteria</taxon>
        <taxon>Bacillati</taxon>
        <taxon>Bacillota</taxon>
        <taxon>Bacilli</taxon>
        <taxon>Bacillales</taxon>
        <taxon>Bacillaceae</taxon>
        <taxon>Alteribacillus</taxon>
    </lineage>
</organism>
<dbReference type="PROSITE" id="PS00688">
    <property type="entry name" value="SIGMA54_INTERACT_3"/>
    <property type="match status" value="1"/>
</dbReference>
<dbReference type="SUPFAM" id="SSF46689">
    <property type="entry name" value="Homeodomain-like"/>
    <property type="match status" value="1"/>
</dbReference>
<dbReference type="Gene3D" id="1.10.10.60">
    <property type="entry name" value="Homeodomain-like"/>
    <property type="match status" value="1"/>
</dbReference>
<evidence type="ECO:0000313" key="9">
    <source>
        <dbReference type="EMBL" id="SDI37601.1"/>
    </source>
</evidence>
<dbReference type="Pfam" id="PF00158">
    <property type="entry name" value="Sigma54_activat"/>
    <property type="match status" value="1"/>
</dbReference>
<dbReference type="PROSITE" id="PS50045">
    <property type="entry name" value="SIGMA54_INTERACT_4"/>
    <property type="match status" value="1"/>
</dbReference>
<evidence type="ECO:0000256" key="2">
    <source>
        <dbReference type="ARBA" id="ARBA00022840"/>
    </source>
</evidence>
<dbReference type="PANTHER" id="PTHR32071:SF13">
    <property type="entry name" value="RESPONSE REGULATOR HSFA"/>
    <property type="match status" value="1"/>
</dbReference>